<accession>A0ACB8UT01</accession>
<dbReference type="EMBL" id="JALBCA010000078">
    <property type="protein sequence ID" value="KAI2384148.1"/>
    <property type="molecule type" value="Genomic_DNA"/>
</dbReference>
<proteinExistence type="predicted"/>
<organism evidence="1">
    <name type="scientific">Ophidiomyces ophidiicola</name>
    <dbReference type="NCBI Taxonomy" id="1387563"/>
    <lineage>
        <taxon>Eukaryota</taxon>
        <taxon>Fungi</taxon>
        <taxon>Dikarya</taxon>
        <taxon>Ascomycota</taxon>
        <taxon>Pezizomycotina</taxon>
        <taxon>Eurotiomycetes</taxon>
        <taxon>Eurotiomycetidae</taxon>
        <taxon>Onygenales</taxon>
        <taxon>Onygenaceae</taxon>
        <taxon>Ophidiomyces</taxon>
    </lineage>
</organism>
<comment type="caution">
    <text evidence="1">The sequence shown here is derived from an EMBL/GenBank/DDBJ whole genome shotgun (WGS) entry which is preliminary data.</text>
</comment>
<protein>
    <submittedName>
        <fullName evidence="1">Uncharacterized protein</fullName>
    </submittedName>
</protein>
<reference evidence="1" key="1">
    <citation type="journal article" date="2022" name="bioRxiv">
        <title>Population genetic analysis of Ophidiomyces ophidiicola, the causative agent of snake fungal disease, indicates recent introductions to the USA.</title>
        <authorList>
            <person name="Ladner J.T."/>
            <person name="Palmer J.M."/>
            <person name="Ettinger C.L."/>
            <person name="Stajich J.E."/>
            <person name="Farrell T.M."/>
            <person name="Glorioso B.M."/>
            <person name="Lawson B."/>
            <person name="Price S.J."/>
            <person name="Stengle A.G."/>
            <person name="Grear D.A."/>
            <person name="Lorch J.M."/>
        </authorList>
    </citation>
    <scope>NUCLEOTIDE SEQUENCE</scope>
    <source>
        <strain evidence="1">NWHC 24266-5</strain>
    </source>
</reference>
<gene>
    <name evidence="1" type="ORF">LOY88_004839</name>
</gene>
<evidence type="ECO:0000313" key="1">
    <source>
        <dbReference type="EMBL" id="KAI2384148.1"/>
    </source>
</evidence>
<name>A0ACB8UT01_9EURO</name>
<sequence>MEFPTVEGIQMVPGTIHIVDLEGTMNVKHQKGGQKDIILVPQPTNDPNDPLNWSRFRKEYHFWLLWIWGFIAAVSVNWIGPVWTQFTIDLKTNFVQLNIAAALCFLFLGIGCVVMQPIAMKIGRRPVYITGTLFNLSGCILGSFQRSVETFWVVSILGGVAGAPVDSLVQVTTTDIFFAHEKGTRLSLYIFTMYAGSYLGPVAAGYIADSQGWRWCFRYLAIFFGVLLVLQIFTMEESIFRRPPTPSEIADESVLEDKMQAVEKGPDTLHVTESASSAPPPPKSYWQRMGLWNTTYSDPRPLWLVALSPFFLLTYPAVMWGGLVYGIQIMWLSLITVTQSATFSAPPYNFSITNVGNTNFAAFIGGILGMFWGGSVSDWCILRLSRRNKGIMEPEFRLWTMLIPAILNTGGLLMYGLGSLYGVHWILPAGFGMALIGFGIGSGAAIAMTYAVDCYPRATSEALVLMLFIRNLIGTGFTFAIEPWLEHNGLQNTTIIMAILCFVANMSFLLMVWKGKSMRVWTAKRYFRLMQQKAKYAVGS</sequence>